<dbReference type="GO" id="GO:0003700">
    <property type="term" value="F:DNA-binding transcription factor activity"/>
    <property type="evidence" value="ECO:0007669"/>
    <property type="project" value="InterPro"/>
</dbReference>
<dbReference type="PROSITE" id="PS50949">
    <property type="entry name" value="HTH_GNTR"/>
    <property type="match status" value="1"/>
</dbReference>
<feature type="domain" description="HTH gntR-type" evidence="4">
    <location>
        <begin position="10"/>
        <end position="77"/>
    </location>
</feature>
<dbReference type="InterPro" id="IPR036388">
    <property type="entry name" value="WH-like_DNA-bd_sf"/>
</dbReference>
<protein>
    <submittedName>
        <fullName evidence="5">GntR family transcriptional regulator</fullName>
    </submittedName>
</protein>
<keyword evidence="1" id="KW-0805">Transcription regulation</keyword>
<dbReference type="PANTHER" id="PTHR43537">
    <property type="entry name" value="TRANSCRIPTIONAL REGULATOR, GNTR FAMILY"/>
    <property type="match status" value="1"/>
</dbReference>
<gene>
    <name evidence="5" type="ORF">GCM10011415_15700</name>
</gene>
<dbReference type="InterPro" id="IPR011711">
    <property type="entry name" value="GntR_C"/>
</dbReference>
<dbReference type="SUPFAM" id="SSF46785">
    <property type="entry name" value="Winged helix' DNA-binding domain"/>
    <property type="match status" value="1"/>
</dbReference>
<evidence type="ECO:0000256" key="3">
    <source>
        <dbReference type="ARBA" id="ARBA00023163"/>
    </source>
</evidence>
<dbReference type="GO" id="GO:0003677">
    <property type="term" value="F:DNA binding"/>
    <property type="evidence" value="ECO:0007669"/>
    <property type="project" value="UniProtKB-KW"/>
</dbReference>
<comment type="caution">
    <text evidence="5">The sequence shown here is derived from an EMBL/GenBank/DDBJ whole genome shotgun (WGS) entry which is preliminary data.</text>
</comment>
<proteinExistence type="predicted"/>
<organism evidence="5 6">
    <name type="scientific">Salipiger pallidus</name>
    <dbReference type="NCBI Taxonomy" id="1775170"/>
    <lineage>
        <taxon>Bacteria</taxon>
        <taxon>Pseudomonadati</taxon>
        <taxon>Pseudomonadota</taxon>
        <taxon>Alphaproteobacteria</taxon>
        <taxon>Rhodobacterales</taxon>
        <taxon>Roseobacteraceae</taxon>
        <taxon>Salipiger</taxon>
    </lineage>
</organism>
<name>A0A8J2ZIR1_9RHOB</name>
<dbReference type="InterPro" id="IPR008920">
    <property type="entry name" value="TF_FadR/GntR_C"/>
</dbReference>
<dbReference type="Proteomes" id="UP000617145">
    <property type="component" value="Unassembled WGS sequence"/>
</dbReference>
<evidence type="ECO:0000313" key="5">
    <source>
        <dbReference type="EMBL" id="GGG69212.1"/>
    </source>
</evidence>
<dbReference type="InterPro" id="IPR000524">
    <property type="entry name" value="Tscrpt_reg_HTH_GntR"/>
</dbReference>
<dbReference type="InterPro" id="IPR036390">
    <property type="entry name" value="WH_DNA-bd_sf"/>
</dbReference>
<reference evidence="5" key="2">
    <citation type="submission" date="2020-09" db="EMBL/GenBank/DDBJ databases">
        <authorList>
            <person name="Sun Q."/>
            <person name="Zhou Y."/>
        </authorList>
    </citation>
    <scope>NUCLEOTIDE SEQUENCE</scope>
    <source>
        <strain evidence="5">CGMCC 1.15762</strain>
    </source>
</reference>
<dbReference type="CDD" id="cd07377">
    <property type="entry name" value="WHTH_GntR"/>
    <property type="match status" value="1"/>
</dbReference>
<dbReference type="PRINTS" id="PR00035">
    <property type="entry name" value="HTHGNTR"/>
</dbReference>
<evidence type="ECO:0000313" key="6">
    <source>
        <dbReference type="Proteomes" id="UP000617145"/>
    </source>
</evidence>
<dbReference type="SMART" id="SM00895">
    <property type="entry name" value="FCD"/>
    <property type="match status" value="1"/>
</dbReference>
<keyword evidence="2" id="KW-0238">DNA-binding</keyword>
<reference evidence="5" key="1">
    <citation type="journal article" date="2014" name="Int. J. Syst. Evol. Microbiol.">
        <title>Complete genome sequence of Corynebacterium casei LMG S-19264T (=DSM 44701T), isolated from a smear-ripened cheese.</title>
        <authorList>
            <consortium name="US DOE Joint Genome Institute (JGI-PGF)"/>
            <person name="Walter F."/>
            <person name="Albersmeier A."/>
            <person name="Kalinowski J."/>
            <person name="Ruckert C."/>
        </authorList>
    </citation>
    <scope>NUCLEOTIDE SEQUENCE</scope>
    <source>
        <strain evidence="5">CGMCC 1.15762</strain>
    </source>
</reference>
<evidence type="ECO:0000256" key="2">
    <source>
        <dbReference type="ARBA" id="ARBA00023125"/>
    </source>
</evidence>
<dbReference type="Gene3D" id="1.10.10.10">
    <property type="entry name" value="Winged helix-like DNA-binding domain superfamily/Winged helix DNA-binding domain"/>
    <property type="match status" value="1"/>
</dbReference>
<dbReference type="PANTHER" id="PTHR43537:SF24">
    <property type="entry name" value="GLUCONATE OPERON TRANSCRIPTIONAL REPRESSOR"/>
    <property type="match status" value="1"/>
</dbReference>
<dbReference type="RefSeq" id="WP_188789646.1">
    <property type="nucleotide sequence ID" value="NZ_BMJV01000002.1"/>
</dbReference>
<keyword evidence="3" id="KW-0804">Transcription</keyword>
<dbReference type="SUPFAM" id="SSF48008">
    <property type="entry name" value="GntR ligand-binding domain-like"/>
    <property type="match status" value="1"/>
</dbReference>
<accession>A0A8J2ZIR1</accession>
<dbReference type="SMART" id="SM00345">
    <property type="entry name" value="HTH_GNTR"/>
    <property type="match status" value="1"/>
</dbReference>
<sequence>MAKLGVIHPDTLRQRVEGALRNAITTGVYRPGERLVERELCEELGVSRASVREALRKLEAEKLVNIVPHRGPVVATISLEDARQLYELRSLLEGFAANGFVGRASDEQIADCEAAAADLRRAAEGQDQNGVLQAKARLYDTILGNCGNTHVWEILRGLHSRINLLRATSLMDEERLPKSLAEIDSLIQSFKDRDAKKAEEISRLHVRNASKVAFGYLAAQEAEAGAAKA</sequence>
<dbReference type="Gene3D" id="1.20.120.530">
    <property type="entry name" value="GntR ligand-binding domain-like"/>
    <property type="match status" value="1"/>
</dbReference>
<dbReference type="Pfam" id="PF07729">
    <property type="entry name" value="FCD"/>
    <property type="match status" value="1"/>
</dbReference>
<dbReference type="AlphaFoldDB" id="A0A8J2ZIR1"/>
<dbReference type="Pfam" id="PF00392">
    <property type="entry name" value="GntR"/>
    <property type="match status" value="1"/>
</dbReference>
<evidence type="ECO:0000259" key="4">
    <source>
        <dbReference type="PROSITE" id="PS50949"/>
    </source>
</evidence>
<evidence type="ECO:0000256" key="1">
    <source>
        <dbReference type="ARBA" id="ARBA00023015"/>
    </source>
</evidence>
<dbReference type="EMBL" id="BMJV01000002">
    <property type="protein sequence ID" value="GGG69212.1"/>
    <property type="molecule type" value="Genomic_DNA"/>
</dbReference>
<keyword evidence="6" id="KW-1185">Reference proteome</keyword>